<proteinExistence type="predicted"/>
<accession>A0ABR1CBS6</accession>
<sequence>MLERILSSTALLNPVRFFVVVVKNTTLSFTGNYYFFFKNSVFATAAVQSAPWENICVKPVFPLNVHFRPRAVEVVIEDF</sequence>
<dbReference type="EMBL" id="JAVFWL010000002">
    <property type="protein sequence ID" value="KAK6735245.1"/>
    <property type="molecule type" value="Genomic_DNA"/>
</dbReference>
<protein>
    <submittedName>
        <fullName evidence="1">Uncharacterized protein</fullName>
    </submittedName>
</protein>
<name>A0ABR1CBS6_NECAM</name>
<dbReference type="Proteomes" id="UP001303046">
    <property type="component" value="Unassembled WGS sequence"/>
</dbReference>
<organism evidence="1 2">
    <name type="scientific">Necator americanus</name>
    <name type="common">Human hookworm</name>
    <dbReference type="NCBI Taxonomy" id="51031"/>
    <lineage>
        <taxon>Eukaryota</taxon>
        <taxon>Metazoa</taxon>
        <taxon>Ecdysozoa</taxon>
        <taxon>Nematoda</taxon>
        <taxon>Chromadorea</taxon>
        <taxon>Rhabditida</taxon>
        <taxon>Rhabditina</taxon>
        <taxon>Rhabditomorpha</taxon>
        <taxon>Strongyloidea</taxon>
        <taxon>Ancylostomatidae</taxon>
        <taxon>Bunostominae</taxon>
        <taxon>Necator</taxon>
    </lineage>
</organism>
<reference evidence="1 2" key="1">
    <citation type="submission" date="2023-08" db="EMBL/GenBank/DDBJ databases">
        <title>A Necator americanus chromosomal reference genome.</title>
        <authorList>
            <person name="Ilik V."/>
            <person name="Petrzelkova K.J."/>
            <person name="Pardy F."/>
            <person name="Fuh T."/>
            <person name="Niatou-Singa F.S."/>
            <person name="Gouil Q."/>
            <person name="Baker L."/>
            <person name="Ritchie M.E."/>
            <person name="Jex A.R."/>
            <person name="Gazzola D."/>
            <person name="Li H."/>
            <person name="Toshio Fujiwara R."/>
            <person name="Zhan B."/>
            <person name="Aroian R.V."/>
            <person name="Pafco B."/>
            <person name="Schwarz E.M."/>
        </authorList>
    </citation>
    <scope>NUCLEOTIDE SEQUENCE [LARGE SCALE GENOMIC DNA]</scope>
    <source>
        <strain evidence="1 2">Aroian</strain>
        <tissue evidence="1">Whole animal</tissue>
    </source>
</reference>
<keyword evidence="2" id="KW-1185">Reference proteome</keyword>
<comment type="caution">
    <text evidence="1">The sequence shown here is derived from an EMBL/GenBank/DDBJ whole genome shotgun (WGS) entry which is preliminary data.</text>
</comment>
<evidence type="ECO:0000313" key="1">
    <source>
        <dbReference type="EMBL" id="KAK6735245.1"/>
    </source>
</evidence>
<gene>
    <name evidence="1" type="primary">Necator_chrII.g6224</name>
    <name evidence="1" type="ORF">RB195_018431</name>
</gene>
<evidence type="ECO:0000313" key="2">
    <source>
        <dbReference type="Proteomes" id="UP001303046"/>
    </source>
</evidence>